<dbReference type="PANTHER" id="PTHR33603">
    <property type="entry name" value="METHYLTRANSFERASE"/>
    <property type="match status" value="1"/>
</dbReference>
<proteinExistence type="inferred from homology"/>
<accession>A0A8J4CI11</accession>
<dbReference type="AlphaFoldDB" id="A0A8J4CI11"/>
<dbReference type="CDD" id="cd18081">
    <property type="entry name" value="RlmH-like"/>
    <property type="match status" value="1"/>
</dbReference>
<evidence type="ECO:0000256" key="1">
    <source>
        <dbReference type="ARBA" id="ARBA00022603"/>
    </source>
</evidence>
<dbReference type="GO" id="GO:0008168">
    <property type="term" value="F:methyltransferase activity"/>
    <property type="evidence" value="ECO:0007669"/>
    <property type="project" value="UniProtKB-KW"/>
</dbReference>
<sequence length="222" mass="24254">MPFATFSCECNVSLGMGGTHPGRAARGIRTAAPAGACFFGRPFLNSGYVCRPGRIVRASVGKARDVRAMPIRIITVSKENSKGATLFAKELLEKLERYAPVSSIIVKPNPRNSIDPAVQRETEGEKVLKALDARDFVVVLDERGKELRSEDLAYLIAAAGDDGRPLAFCIGGPYGHSDAVRERADRVIRVSAMVLNHQVAVVVLLEQLYRAWTILRGVPYHH</sequence>
<protein>
    <recommendedName>
        <fullName evidence="7">RNA methyltransferase At5g10620</fullName>
    </recommendedName>
</protein>
<dbReference type="HAMAP" id="MF_00658">
    <property type="entry name" value="23SrRNA_methyltr_H"/>
    <property type="match status" value="1"/>
</dbReference>
<evidence type="ECO:0000256" key="3">
    <source>
        <dbReference type="ARBA" id="ARBA00022691"/>
    </source>
</evidence>
<dbReference type="InterPro" id="IPR029026">
    <property type="entry name" value="tRNA_m1G_MTases_N"/>
</dbReference>
<evidence type="ECO:0000313" key="5">
    <source>
        <dbReference type="EMBL" id="GIL79936.1"/>
    </source>
</evidence>
<dbReference type="GO" id="GO:0006364">
    <property type="term" value="P:rRNA processing"/>
    <property type="evidence" value="ECO:0007669"/>
    <property type="project" value="InterPro"/>
</dbReference>
<dbReference type="Pfam" id="PF02590">
    <property type="entry name" value="SPOUT_MTase"/>
    <property type="match status" value="1"/>
</dbReference>
<dbReference type="EMBL" id="BNCP01000016">
    <property type="protein sequence ID" value="GIL79936.1"/>
    <property type="molecule type" value="Genomic_DNA"/>
</dbReference>
<dbReference type="Proteomes" id="UP000747110">
    <property type="component" value="Unassembled WGS sequence"/>
</dbReference>
<evidence type="ECO:0008006" key="7">
    <source>
        <dbReference type="Google" id="ProtNLM"/>
    </source>
</evidence>
<keyword evidence="6" id="KW-1185">Reference proteome</keyword>
<dbReference type="OrthoDB" id="653904at2759"/>
<evidence type="ECO:0000256" key="2">
    <source>
        <dbReference type="ARBA" id="ARBA00022679"/>
    </source>
</evidence>
<keyword evidence="1" id="KW-0489">Methyltransferase</keyword>
<dbReference type="GO" id="GO:0032259">
    <property type="term" value="P:methylation"/>
    <property type="evidence" value="ECO:0007669"/>
    <property type="project" value="UniProtKB-KW"/>
</dbReference>
<keyword evidence="2" id="KW-0808">Transferase</keyword>
<comment type="similarity">
    <text evidence="4">Belongs to the RNA methyltransferase RlmH family.</text>
</comment>
<name>A0A8J4CI11_9CHLO</name>
<evidence type="ECO:0000256" key="4">
    <source>
        <dbReference type="ARBA" id="ARBA00038303"/>
    </source>
</evidence>
<comment type="caution">
    <text evidence="5">The sequence shown here is derived from an EMBL/GenBank/DDBJ whole genome shotgun (WGS) entry which is preliminary data.</text>
</comment>
<dbReference type="InterPro" id="IPR003742">
    <property type="entry name" value="RlmH-like"/>
</dbReference>
<gene>
    <name evidence="5" type="ORF">Vretifemale_9180</name>
</gene>
<dbReference type="PANTHER" id="PTHR33603:SF1">
    <property type="entry name" value="RIBOSOMAL RNA LARGE SUBUNIT METHYLTRANSFERASE H"/>
    <property type="match status" value="1"/>
</dbReference>
<dbReference type="SUPFAM" id="SSF75217">
    <property type="entry name" value="alpha/beta knot"/>
    <property type="match status" value="1"/>
</dbReference>
<dbReference type="InterPro" id="IPR029028">
    <property type="entry name" value="Alpha/beta_knot_MTases"/>
</dbReference>
<keyword evidence="3" id="KW-0949">S-adenosyl-L-methionine</keyword>
<reference evidence="5" key="1">
    <citation type="journal article" date="2021" name="Proc. Natl. Acad. Sci. U.S.A.">
        <title>Three genomes in the algal genus Volvox reveal the fate of a haploid sex-determining region after a transition to homothallism.</title>
        <authorList>
            <person name="Yamamoto K."/>
            <person name="Hamaji T."/>
            <person name="Kawai-Toyooka H."/>
            <person name="Matsuzaki R."/>
            <person name="Takahashi F."/>
            <person name="Nishimura Y."/>
            <person name="Kawachi M."/>
            <person name="Noguchi H."/>
            <person name="Minakuchi Y."/>
            <person name="Umen J.G."/>
            <person name="Toyoda A."/>
            <person name="Nozaki H."/>
        </authorList>
    </citation>
    <scope>NUCLEOTIDE SEQUENCE</scope>
    <source>
        <strain evidence="5">NIES-3786</strain>
    </source>
</reference>
<evidence type="ECO:0000313" key="6">
    <source>
        <dbReference type="Proteomes" id="UP000747110"/>
    </source>
</evidence>
<dbReference type="Gene3D" id="3.40.1280.10">
    <property type="match status" value="1"/>
</dbReference>
<organism evidence="5 6">
    <name type="scientific">Volvox reticuliferus</name>
    <dbReference type="NCBI Taxonomy" id="1737510"/>
    <lineage>
        <taxon>Eukaryota</taxon>
        <taxon>Viridiplantae</taxon>
        <taxon>Chlorophyta</taxon>
        <taxon>core chlorophytes</taxon>
        <taxon>Chlorophyceae</taxon>
        <taxon>CS clade</taxon>
        <taxon>Chlamydomonadales</taxon>
        <taxon>Volvocaceae</taxon>
        <taxon>Volvox</taxon>
    </lineage>
</organism>